<comment type="caution">
    <text evidence="4">The sequence shown here is derived from an EMBL/GenBank/DDBJ whole genome shotgun (WGS) entry which is preliminary data.</text>
</comment>
<dbReference type="Proteomes" id="UP000295325">
    <property type="component" value="Unassembled WGS sequence"/>
</dbReference>
<dbReference type="AlphaFoldDB" id="A0A4R7KM59"/>
<reference evidence="4 5" key="1">
    <citation type="submission" date="2019-03" db="EMBL/GenBank/DDBJ databases">
        <title>Genomic Encyclopedia of Type Strains, Phase IV (KMG-IV): sequencing the most valuable type-strain genomes for metagenomic binning, comparative biology and taxonomic classification.</title>
        <authorList>
            <person name="Goeker M."/>
        </authorList>
    </citation>
    <scope>NUCLEOTIDE SEQUENCE [LARGE SCALE GENOMIC DNA]</scope>
    <source>
        <strain evidence="4 5">DSM 24455</strain>
    </source>
</reference>
<protein>
    <recommendedName>
        <fullName evidence="2 3">Single-stranded DNA-binding protein</fullName>
        <shortName evidence="2">SSB</shortName>
    </recommendedName>
</protein>
<dbReference type="PROSITE" id="PS50935">
    <property type="entry name" value="SSB"/>
    <property type="match status" value="1"/>
</dbReference>
<dbReference type="InterPro" id="IPR012340">
    <property type="entry name" value="NA-bd_OB-fold"/>
</dbReference>
<gene>
    <name evidence="4" type="ORF">EDD71_11326</name>
</gene>
<dbReference type="Gene3D" id="2.40.50.140">
    <property type="entry name" value="Nucleic acid-binding proteins"/>
    <property type="match status" value="1"/>
</dbReference>
<dbReference type="InterPro" id="IPR000424">
    <property type="entry name" value="Primosome_PriB/ssb"/>
</dbReference>
<dbReference type="GO" id="GO:0009295">
    <property type="term" value="C:nucleoid"/>
    <property type="evidence" value="ECO:0007669"/>
    <property type="project" value="TreeGrafter"/>
</dbReference>
<comment type="caution">
    <text evidence="2">Lacks conserved residue(s) required for the propagation of feature annotation.</text>
</comment>
<organism evidence="4 5">
    <name type="scientific">Fonticella tunisiensis</name>
    <dbReference type="NCBI Taxonomy" id="1096341"/>
    <lineage>
        <taxon>Bacteria</taxon>
        <taxon>Bacillati</taxon>
        <taxon>Bacillota</taxon>
        <taxon>Clostridia</taxon>
        <taxon>Eubacteriales</taxon>
        <taxon>Clostridiaceae</taxon>
        <taxon>Fonticella</taxon>
    </lineage>
</organism>
<sequence>MNKVVLIGRLVKDAEVKNVGDDGKSVLNFTMAVQRDYINSKSERESDFIPIVYWHKSAEKLKQYLTKGRMISVSGRIRVRSFEGREGGKKYVTEILADEIKFLSSRKDGGAAEQ</sequence>
<keyword evidence="1 2" id="KW-0238">DNA-binding</keyword>
<dbReference type="RefSeq" id="WP_133628373.1">
    <property type="nucleotide sequence ID" value="NZ_SOAZ01000013.1"/>
</dbReference>
<accession>A0A4R7KM59</accession>
<dbReference type="PANTHER" id="PTHR10302:SF27">
    <property type="entry name" value="SINGLE-STRANDED DNA-BINDING PROTEIN"/>
    <property type="match status" value="1"/>
</dbReference>
<dbReference type="Pfam" id="PF00436">
    <property type="entry name" value="SSB"/>
    <property type="match status" value="1"/>
</dbReference>
<dbReference type="HAMAP" id="MF_00984">
    <property type="entry name" value="SSB"/>
    <property type="match status" value="1"/>
</dbReference>
<dbReference type="GO" id="GO:0003697">
    <property type="term" value="F:single-stranded DNA binding"/>
    <property type="evidence" value="ECO:0007669"/>
    <property type="project" value="UniProtKB-UniRule"/>
</dbReference>
<dbReference type="OrthoDB" id="9809878at2"/>
<evidence type="ECO:0000313" key="4">
    <source>
        <dbReference type="EMBL" id="TDT56483.1"/>
    </source>
</evidence>
<keyword evidence="5" id="KW-1185">Reference proteome</keyword>
<comment type="subunit">
    <text evidence="2">Homotetramer.</text>
</comment>
<dbReference type="PANTHER" id="PTHR10302">
    <property type="entry name" value="SINGLE-STRANDED DNA-BINDING PROTEIN"/>
    <property type="match status" value="1"/>
</dbReference>
<evidence type="ECO:0000256" key="3">
    <source>
        <dbReference type="PIRNR" id="PIRNR002070"/>
    </source>
</evidence>
<dbReference type="PIRSF" id="PIRSF002070">
    <property type="entry name" value="SSB"/>
    <property type="match status" value="1"/>
</dbReference>
<dbReference type="EMBL" id="SOAZ01000013">
    <property type="protein sequence ID" value="TDT56483.1"/>
    <property type="molecule type" value="Genomic_DNA"/>
</dbReference>
<dbReference type="GO" id="GO:0006260">
    <property type="term" value="P:DNA replication"/>
    <property type="evidence" value="ECO:0007669"/>
    <property type="project" value="InterPro"/>
</dbReference>
<dbReference type="CDD" id="cd04496">
    <property type="entry name" value="SSB_OBF"/>
    <property type="match status" value="1"/>
</dbReference>
<evidence type="ECO:0000313" key="5">
    <source>
        <dbReference type="Proteomes" id="UP000295325"/>
    </source>
</evidence>
<evidence type="ECO:0000256" key="2">
    <source>
        <dbReference type="HAMAP-Rule" id="MF_00984"/>
    </source>
</evidence>
<proteinExistence type="inferred from homology"/>
<name>A0A4R7KM59_9CLOT</name>
<dbReference type="NCBIfam" id="TIGR00621">
    <property type="entry name" value="ssb"/>
    <property type="match status" value="1"/>
</dbReference>
<dbReference type="SUPFAM" id="SSF50249">
    <property type="entry name" value="Nucleic acid-binding proteins"/>
    <property type="match status" value="1"/>
</dbReference>
<evidence type="ECO:0000256" key="1">
    <source>
        <dbReference type="ARBA" id="ARBA00023125"/>
    </source>
</evidence>
<dbReference type="InterPro" id="IPR011344">
    <property type="entry name" value="ssDNA-bd"/>
</dbReference>